<evidence type="ECO:0000256" key="8">
    <source>
        <dbReference type="ARBA" id="ARBA00022777"/>
    </source>
</evidence>
<dbReference type="Gene3D" id="3.30.200.20">
    <property type="entry name" value="Phosphorylase Kinase, domain 1"/>
    <property type="match status" value="1"/>
</dbReference>
<dbReference type="EC" id="2.7.11.1" evidence="3"/>
<name>A0AAV5QPE5_9ASCO</name>
<dbReference type="PROSITE" id="PS50108">
    <property type="entry name" value="CRIB"/>
    <property type="match status" value="1"/>
</dbReference>
<dbReference type="SUPFAM" id="SSF56112">
    <property type="entry name" value="Protein kinase-like (PK-like)"/>
    <property type="match status" value="1"/>
</dbReference>
<dbReference type="GeneID" id="90074599"/>
<evidence type="ECO:0000256" key="13">
    <source>
        <dbReference type="ARBA" id="ARBA00071463"/>
    </source>
</evidence>
<keyword evidence="19" id="KW-1185">Reference proteome</keyword>
<evidence type="ECO:0000256" key="15">
    <source>
        <dbReference type="SAM" id="MobiDB-lite"/>
    </source>
</evidence>
<dbReference type="GO" id="GO:0030447">
    <property type="term" value="P:filamentous growth"/>
    <property type="evidence" value="ECO:0007669"/>
    <property type="project" value="UniProtKB-ARBA"/>
</dbReference>
<dbReference type="CDD" id="cd06614">
    <property type="entry name" value="STKc_PAK"/>
    <property type="match status" value="1"/>
</dbReference>
<evidence type="ECO:0000313" key="18">
    <source>
        <dbReference type="EMBL" id="GMM36624.1"/>
    </source>
</evidence>
<keyword evidence="6" id="KW-0808">Transferase</keyword>
<keyword evidence="7 14" id="KW-0547">Nucleotide-binding</keyword>
<evidence type="ECO:0000256" key="4">
    <source>
        <dbReference type="ARBA" id="ARBA00022490"/>
    </source>
</evidence>
<dbReference type="Pfam" id="PF00786">
    <property type="entry name" value="PBD"/>
    <property type="match status" value="1"/>
</dbReference>
<dbReference type="InterPro" id="IPR033923">
    <property type="entry name" value="PAK_BD"/>
</dbReference>
<feature type="compositionally biased region" description="Polar residues" evidence="15">
    <location>
        <begin position="655"/>
        <end position="704"/>
    </location>
</feature>
<dbReference type="InterPro" id="IPR036936">
    <property type="entry name" value="CRIB_dom_sf"/>
</dbReference>
<feature type="region of interest" description="Disordered" evidence="15">
    <location>
        <begin position="856"/>
        <end position="924"/>
    </location>
</feature>
<dbReference type="EMBL" id="BTFZ01000011">
    <property type="protein sequence ID" value="GMM36624.1"/>
    <property type="molecule type" value="Genomic_DNA"/>
</dbReference>
<dbReference type="InterPro" id="IPR000095">
    <property type="entry name" value="CRIB_dom"/>
</dbReference>
<evidence type="ECO:0000256" key="11">
    <source>
        <dbReference type="ARBA" id="ARBA00048679"/>
    </source>
</evidence>
<feature type="compositionally biased region" description="Polar residues" evidence="15">
    <location>
        <begin position="1"/>
        <end position="22"/>
    </location>
</feature>
<feature type="region of interest" description="Disordered" evidence="15">
    <location>
        <begin position="442"/>
        <end position="476"/>
    </location>
</feature>
<reference evidence="18 19" key="1">
    <citation type="journal article" date="2023" name="Elife">
        <title>Identification of key yeast species and microbe-microbe interactions impacting larval growth of Drosophila in the wild.</title>
        <authorList>
            <person name="Mure A."/>
            <person name="Sugiura Y."/>
            <person name="Maeda R."/>
            <person name="Honda K."/>
            <person name="Sakurai N."/>
            <person name="Takahashi Y."/>
            <person name="Watada M."/>
            <person name="Katoh T."/>
            <person name="Gotoh A."/>
            <person name="Gotoh Y."/>
            <person name="Taniguchi I."/>
            <person name="Nakamura K."/>
            <person name="Hayashi T."/>
            <person name="Katayama T."/>
            <person name="Uemura T."/>
            <person name="Hattori Y."/>
        </authorList>
    </citation>
    <scope>NUCLEOTIDE SEQUENCE [LARGE SCALE GENOMIC DNA]</scope>
    <source>
        <strain evidence="18 19">SC-9</strain>
    </source>
</reference>
<dbReference type="PANTHER" id="PTHR45832">
    <property type="entry name" value="SERINE/THREONINE-PROTEIN KINASE SAMKA-RELATED-RELATED"/>
    <property type="match status" value="1"/>
</dbReference>
<dbReference type="PROSITE" id="PS50011">
    <property type="entry name" value="PROTEIN_KINASE_DOM"/>
    <property type="match status" value="1"/>
</dbReference>
<evidence type="ECO:0000256" key="10">
    <source>
        <dbReference type="ARBA" id="ARBA00047899"/>
    </source>
</evidence>
<feature type="region of interest" description="Disordered" evidence="15">
    <location>
        <begin position="1"/>
        <end position="101"/>
    </location>
</feature>
<comment type="catalytic activity">
    <reaction evidence="10">
        <text>L-threonyl-[protein] + ATP = O-phospho-L-threonyl-[protein] + ADP + H(+)</text>
        <dbReference type="Rhea" id="RHEA:46608"/>
        <dbReference type="Rhea" id="RHEA-COMP:11060"/>
        <dbReference type="Rhea" id="RHEA-COMP:11605"/>
        <dbReference type="ChEBI" id="CHEBI:15378"/>
        <dbReference type="ChEBI" id="CHEBI:30013"/>
        <dbReference type="ChEBI" id="CHEBI:30616"/>
        <dbReference type="ChEBI" id="CHEBI:61977"/>
        <dbReference type="ChEBI" id="CHEBI:456216"/>
        <dbReference type="EC" id="2.7.11.1"/>
    </reaction>
</comment>
<dbReference type="SMART" id="SM00285">
    <property type="entry name" value="PBD"/>
    <property type="match status" value="1"/>
</dbReference>
<dbReference type="Proteomes" id="UP001360560">
    <property type="component" value="Unassembled WGS sequence"/>
</dbReference>
<feature type="compositionally biased region" description="Basic and acidic residues" evidence="15">
    <location>
        <begin position="856"/>
        <end position="869"/>
    </location>
</feature>
<comment type="caution">
    <text evidence="18">The sequence shown here is derived from an EMBL/GenBank/DDBJ whole genome shotgun (WGS) entry which is preliminary data.</text>
</comment>
<sequence>MSALNSKISATSLQGGLTSYPTTMDPKAQHKSSAVTLTATTPKLANIKNSNDSNQSLDAPISFKRVSNSSTSEYDSIDSLPNSPKNTPGVLRQNTVKNKSSLHNMTSISDLQEKVDTLSFGKSKIEYGDQNKNKNLGDFPRSEELSFQKLDLGIEDNSELASSISATENSFKNIKNDALSVARVRRSFLEDKPDGFDNDSIDTEHTIGRKQITSTGSHKQDSSKNQFSSRNVKNTTTEQYSEMVEKSRTDNSTSTSSARTSGTDSFINIYNNASSIKLPTPSIDVYQKFDSFDDEDQVPPMLAGISVPASEKRSSSTRVSLSKSISSSSIAKDGHSNSPRNDVRVSTSSSKGLRSRDNSLSSPITGKSGTTFSPQSTNNGFGTPKLMSSRKTSISSSTNGNSSSQNRPSLNKKKSTLTSVFSSFIAIAKTKSGDEFGNVINPSNSGHSYNKSFSSFASHEDEDEDPFSTSGNDSMSNSTMSISTPFNTQHVAHVGYDSKTGQYTGLPEEWQKLLSASGITATEQEQHPQEICDIVEFYQDQFNQDPDDTIFNKFGNSKAKDKNSVTASTDSESLNEISRASSAITNEQVPVNSSEPSEGPANSSSGHDYTGGHEIIHLTQLQAQGDTKQGYDRVATGTQTGSAPSSPVAAKSPINAGTTSSIKISGPTNVVKTSLIPNKGTLQSMGTTNLSSATTPSTQSNNIGEKSGDSKQYIPNRPAPKPPGSHSSGIASTGVNAFSKSKFGSSFAKKSKLSNSLITNKPSSNPPPNATPPPVPSKGPELLKATNKSMQRMAQNASDCSPKVSKQDVQNQHLFYQQQQMQQKMRQHEKKIKSAHLSDAERRLEEAKERLRVLQEREALEREQDERSAQRTKSGTSQHSKGNHANGGVSHDSATSSAGAANTTAAISNPQARIKKTHPTRDPKQAALAAMRKREEKKKRNAIVYAKLIKICSQGDPREFYRNLNKIGQGASGGVYTAYENGTNKSVAIKQMNLEQQPKKELIVNEILVMKGSRHKNIVNFIDSFLSEGTLWVIMEFMEGGSLTEVVTHSVMTEGQIGAVCRETLEGLQFLHAKGVIHRDIKSDNILLSMNGDIKLTDFGFCAQINETNLKRTTMVGTPYWMAPEVVSRKEYGPKIDIWSLGIMTIEMIDGEPPYLNETPLRALYLITTLGTPEVKEPETLSPVLKHFLDWSLAVTPDERATALNLLDDEFILQADECKTLSPLVKYARSKKNEKDY</sequence>
<dbReference type="Pfam" id="PF00069">
    <property type="entry name" value="Pkinase"/>
    <property type="match status" value="1"/>
</dbReference>
<feature type="region of interest" description="Disordered" evidence="15">
    <location>
        <begin position="190"/>
        <end position="264"/>
    </location>
</feature>
<dbReference type="Gene3D" id="1.10.510.10">
    <property type="entry name" value="Transferase(Phosphotransferase) domain 1"/>
    <property type="match status" value="1"/>
</dbReference>
<feature type="compositionally biased region" description="Low complexity" evidence="15">
    <location>
        <begin position="642"/>
        <end position="653"/>
    </location>
</feature>
<comment type="catalytic activity">
    <reaction evidence="11">
        <text>L-seryl-[protein] + ATP = O-phospho-L-seryl-[protein] + ADP + H(+)</text>
        <dbReference type="Rhea" id="RHEA:17989"/>
        <dbReference type="Rhea" id="RHEA-COMP:9863"/>
        <dbReference type="Rhea" id="RHEA-COMP:11604"/>
        <dbReference type="ChEBI" id="CHEBI:15378"/>
        <dbReference type="ChEBI" id="CHEBI:29999"/>
        <dbReference type="ChEBI" id="CHEBI:30616"/>
        <dbReference type="ChEBI" id="CHEBI:83421"/>
        <dbReference type="ChEBI" id="CHEBI:456216"/>
        <dbReference type="EC" id="2.7.11.1"/>
    </reaction>
</comment>
<evidence type="ECO:0000256" key="7">
    <source>
        <dbReference type="ARBA" id="ARBA00022741"/>
    </source>
</evidence>
<organism evidence="18 19">
    <name type="scientific">Saccharomycopsis crataegensis</name>
    <dbReference type="NCBI Taxonomy" id="43959"/>
    <lineage>
        <taxon>Eukaryota</taxon>
        <taxon>Fungi</taxon>
        <taxon>Dikarya</taxon>
        <taxon>Ascomycota</taxon>
        <taxon>Saccharomycotina</taxon>
        <taxon>Saccharomycetes</taxon>
        <taxon>Saccharomycopsidaceae</taxon>
        <taxon>Saccharomycopsis</taxon>
    </lineage>
</organism>
<feature type="region of interest" description="Disordered" evidence="15">
    <location>
        <begin position="548"/>
        <end position="611"/>
    </location>
</feature>
<dbReference type="InterPro" id="IPR051931">
    <property type="entry name" value="PAK3-like"/>
</dbReference>
<dbReference type="PROSITE" id="PS00107">
    <property type="entry name" value="PROTEIN_KINASE_ATP"/>
    <property type="match status" value="1"/>
</dbReference>
<dbReference type="AlphaFoldDB" id="A0AAV5QPE5"/>
<feature type="compositionally biased region" description="Polar residues" evidence="15">
    <location>
        <begin position="211"/>
        <end position="240"/>
    </location>
</feature>
<feature type="compositionally biased region" description="Polar residues" evidence="15">
    <location>
        <begin position="871"/>
        <end position="880"/>
    </location>
</feature>
<dbReference type="InterPro" id="IPR008271">
    <property type="entry name" value="Ser/Thr_kinase_AS"/>
</dbReference>
<keyword evidence="8 18" id="KW-0418">Kinase</keyword>
<dbReference type="FunFam" id="1.10.510.10:FF:000011">
    <property type="entry name" value="Non-specific serine/threonine protein kinase"/>
    <property type="match status" value="1"/>
</dbReference>
<keyword evidence="9 14" id="KW-0067">ATP-binding</keyword>
<evidence type="ECO:0000256" key="5">
    <source>
        <dbReference type="ARBA" id="ARBA00022527"/>
    </source>
</evidence>
<dbReference type="PROSITE" id="PS00108">
    <property type="entry name" value="PROTEIN_KINASE_ST"/>
    <property type="match status" value="1"/>
</dbReference>
<evidence type="ECO:0000256" key="12">
    <source>
        <dbReference type="ARBA" id="ARBA00070332"/>
    </source>
</evidence>
<dbReference type="GO" id="GO:0005524">
    <property type="term" value="F:ATP binding"/>
    <property type="evidence" value="ECO:0007669"/>
    <property type="project" value="UniProtKB-UniRule"/>
</dbReference>
<feature type="region of interest" description="Disordered" evidence="15">
    <location>
        <begin position="623"/>
        <end position="733"/>
    </location>
</feature>
<feature type="compositionally biased region" description="Low complexity" evidence="15">
    <location>
        <begin position="316"/>
        <end position="330"/>
    </location>
</feature>
<dbReference type="InterPro" id="IPR000719">
    <property type="entry name" value="Prot_kinase_dom"/>
</dbReference>
<proteinExistence type="inferred from homology"/>
<dbReference type="RefSeq" id="XP_064853620.1">
    <property type="nucleotide sequence ID" value="XM_064997548.1"/>
</dbReference>
<dbReference type="CDD" id="cd01093">
    <property type="entry name" value="CRIB_PAK_like"/>
    <property type="match status" value="1"/>
</dbReference>
<feature type="compositionally biased region" description="Polar residues" evidence="15">
    <location>
        <begin position="467"/>
        <end position="476"/>
    </location>
</feature>
<evidence type="ECO:0000256" key="9">
    <source>
        <dbReference type="ARBA" id="ARBA00022840"/>
    </source>
</evidence>
<protein>
    <recommendedName>
        <fullName evidence="12">Serine/threonine-protein kinase STE20</fullName>
        <ecNumber evidence="3">2.7.11.1</ecNumber>
    </recommendedName>
    <alternativeName>
        <fullName evidence="13">Serine/threonine-protein kinase ste20</fullName>
    </alternativeName>
</protein>
<dbReference type="InterPro" id="IPR017441">
    <property type="entry name" value="Protein_kinase_ATP_BS"/>
</dbReference>
<evidence type="ECO:0000256" key="1">
    <source>
        <dbReference type="ARBA" id="ARBA00004496"/>
    </source>
</evidence>
<comment type="similarity">
    <text evidence="2">Belongs to the protein kinase superfamily. STE Ser/Thr protein kinase family. STE20 subfamily.</text>
</comment>
<dbReference type="PANTHER" id="PTHR45832:SF22">
    <property type="entry name" value="SERINE_THREONINE-PROTEIN KINASE SAMKA-RELATED"/>
    <property type="match status" value="1"/>
</dbReference>
<feature type="compositionally biased region" description="Low complexity" evidence="15">
    <location>
        <begin position="250"/>
        <end position="264"/>
    </location>
</feature>
<evidence type="ECO:0000259" key="17">
    <source>
        <dbReference type="PROSITE" id="PS50108"/>
    </source>
</evidence>
<evidence type="ECO:0000256" key="14">
    <source>
        <dbReference type="PROSITE-ProRule" id="PRU10141"/>
    </source>
</evidence>
<gene>
    <name evidence="18" type="ORF">DASC09_039490</name>
</gene>
<feature type="region of interest" description="Disordered" evidence="15">
    <location>
        <begin position="305"/>
        <end position="413"/>
    </location>
</feature>
<feature type="compositionally biased region" description="Low complexity" evidence="15">
    <location>
        <begin position="893"/>
        <end position="906"/>
    </location>
</feature>
<evidence type="ECO:0000256" key="6">
    <source>
        <dbReference type="ARBA" id="ARBA00022679"/>
    </source>
</evidence>
<dbReference type="GO" id="GO:0004674">
    <property type="term" value="F:protein serine/threonine kinase activity"/>
    <property type="evidence" value="ECO:0007669"/>
    <property type="project" value="UniProtKB-KW"/>
</dbReference>
<feature type="compositionally biased region" description="Polar residues" evidence="15">
    <location>
        <begin position="442"/>
        <end position="457"/>
    </location>
</feature>
<feature type="compositionally biased region" description="Pro residues" evidence="15">
    <location>
        <begin position="764"/>
        <end position="777"/>
    </location>
</feature>
<dbReference type="GO" id="GO:0005737">
    <property type="term" value="C:cytoplasm"/>
    <property type="evidence" value="ECO:0007669"/>
    <property type="project" value="UniProtKB-SubCell"/>
</dbReference>
<feature type="domain" description="CRIB" evidence="17">
    <location>
        <begin position="482"/>
        <end position="495"/>
    </location>
</feature>
<evidence type="ECO:0000259" key="16">
    <source>
        <dbReference type="PROSITE" id="PS50011"/>
    </source>
</evidence>
<dbReference type="InterPro" id="IPR011009">
    <property type="entry name" value="Kinase-like_dom_sf"/>
</dbReference>
<feature type="region of interest" description="Disordered" evidence="15">
    <location>
        <begin position="756"/>
        <end position="782"/>
    </location>
</feature>
<accession>A0AAV5QPE5</accession>
<evidence type="ECO:0000256" key="3">
    <source>
        <dbReference type="ARBA" id="ARBA00012513"/>
    </source>
</evidence>
<feature type="binding site" evidence="14">
    <location>
        <position position="990"/>
    </location>
    <ligand>
        <name>ATP</name>
        <dbReference type="ChEBI" id="CHEBI:30616"/>
    </ligand>
</feature>
<feature type="compositionally biased region" description="Polar residues" evidence="15">
    <location>
        <begin position="564"/>
        <end position="607"/>
    </location>
</feature>
<comment type="subcellular location">
    <subcellularLocation>
        <location evidence="1">Cytoplasm</location>
    </subcellularLocation>
</comment>
<evidence type="ECO:0000313" key="19">
    <source>
        <dbReference type="Proteomes" id="UP001360560"/>
    </source>
</evidence>
<feature type="compositionally biased region" description="Low complexity" evidence="15">
    <location>
        <begin position="389"/>
        <end position="404"/>
    </location>
</feature>
<evidence type="ECO:0000256" key="2">
    <source>
        <dbReference type="ARBA" id="ARBA00008874"/>
    </source>
</evidence>
<dbReference type="SMART" id="SM00220">
    <property type="entry name" value="S_TKc"/>
    <property type="match status" value="1"/>
</dbReference>
<dbReference type="GO" id="GO:0033554">
    <property type="term" value="P:cellular response to stress"/>
    <property type="evidence" value="ECO:0007669"/>
    <property type="project" value="UniProtKB-ARBA"/>
</dbReference>
<feature type="compositionally biased region" description="Polar residues" evidence="15">
    <location>
        <begin position="65"/>
        <end position="101"/>
    </location>
</feature>
<feature type="compositionally biased region" description="Polar residues" evidence="15">
    <location>
        <begin position="336"/>
        <end position="381"/>
    </location>
</feature>
<dbReference type="GO" id="GO:0000165">
    <property type="term" value="P:MAPK cascade"/>
    <property type="evidence" value="ECO:0007669"/>
    <property type="project" value="UniProtKB-ARBA"/>
</dbReference>
<keyword evidence="4" id="KW-0963">Cytoplasm</keyword>
<dbReference type="Gene3D" id="3.90.810.10">
    <property type="entry name" value="CRIB domain"/>
    <property type="match status" value="1"/>
</dbReference>
<feature type="compositionally biased region" description="Polar residues" evidence="15">
    <location>
        <begin position="31"/>
        <end position="57"/>
    </location>
</feature>
<dbReference type="FunFam" id="3.30.200.20:FF:000385">
    <property type="entry name" value="Non-specific serine/threonine protein kinase"/>
    <property type="match status" value="1"/>
</dbReference>
<feature type="domain" description="Protein kinase" evidence="16">
    <location>
        <begin position="961"/>
        <end position="1212"/>
    </location>
</feature>
<keyword evidence="5" id="KW-0723">Serine/threonine-protein kinase</keyword>